<feature type="compositionally biased region" description="Low complexity" evidence="2">
    <location>
        <begin position="437"/>
        <end position="458"/>
    </location>
</feature>
<dbReference type="InterPro" id="IPR013976">
    <property type="entry name" value="HDOD"/>
</dbReference>
<dbReference type="EMBL" id="LGLN01000045">
    <property type="protein sequence ID" value="KPC30553.1"/>
    <property type="molecule type" value="Genomic_DNA"/>
</dbReference>
<dbReference type="InterPro" id="IPR011006">
    <property type="entry name" value="CheY-like_superfamily"/>
</dbReference>
<sequence>MMTAVVLPAVPRVLIAESDPWVRETLSDLVLSVRADVELEMCTDGKQAVEWMKKHLPDLVIAARELPGIDGLSLLRGVRNLRRQPAIPFILISNRNDSASVREVVPLAPTAYLTKPLNTEGLRQRLEGLLLEHRASAPGEVPALAPGLTLSKFLEKRRDIADGAPLYVDVATAIKLSQTPNGTDPVLLEQELRNDPHITAVLVAAANSAAQHLGKPIQSLTGALAVLGPVQGANIASGLAKKRMAVLTHDALLARASELWAMSQRTAEYARILGGMLELDVERCFCAGLLQSLGDLAVLGCLQEWLLAGGELNEQAIEQSLEQYSAAFGSALRTRWRLPLELRELIAAVYQYNTGIYTREVLTMNLAGQMARLGEEESVTALIKTKSAKLLKLSVGDLQRLRKKLTGVTDPSLLRPVAIEPDVAVQAAEGEDEPDLLDLAPEAPAEEPAAIEDPAGAIQGPPEK</sequence>
<organism evidence="5 6">
    <name type="scientific">Pseudomonas syringae pv. cilantro</name>
    <dbReference type="NCBI Taxonomy" id="81035"/>
    <lineage>
        <taxon>Bacteria</taxon>
        <taxon>Pseudomonadati</taxon>
        <taxon>Pseudomonadota</taxon>
        <taxon>Gammaproteobacteria</taxon>
        <taxon>Pseudomonadales</taxon>
        <taxon>Pseudomonadaceae</taxon>
        <taxon>Pseudomonas</taxon>
        <taxon>Pseudomonas syringae</taxon>
    </lineage>
</organism>
<evidence type="ECO:0000259" key="4">
    <source>
        <dbReference type="PROSITE" id="PS51833"/>
    </source>
</evidence>
<protein>
    <submittedName>
        <fullName evidence="5">Response regulator</fullName>
    </submittedName>
</protein>
<dbReference type="SMART" id="SM00448">
    <property type="entry name" value="REC"/>
    <property type="match status" value="1"/>
</dbReference>
<dbReference type="RefSeq" id="WP_054086217.1">
    <property type="nucleotide sequence ID" value="NZ_LGLN01000045.1"/>
</dbReference>
<dbReference type="PANTHER" id="PTHR33525:SF3">
    <property type="entry name" value="RIBONUCLEASE Y"/>
    <property type="match status" value="1"/>
</dbReference>
<dbReference type="PATRIC" id="fig|81035.3.peg.1323"/>
<evidence type="ECO:0000256" key="1">
    <source>
        <dbReference type="PROSITE-ProRule" id="PRU00169"/>
    </source>
</evidence>
<dbReference type="Proteomes" id="UP000037891">
    <property type="component" value="Unassembled WGS sequence"/>
</dbReference>
<proteinExistence type="predicted"/>
<dbReference type="SUPFAM" id="SSF52172">
    <property type="entry name" value="CheY-like"/>
    <property type="match status" value="1"/>
</dbReference>
<dbReference type="PANTHER" id="PTHR33525">
    <property type="match status" value="1"/>
</dbReference>
<dbReference type="Gene3D" id="3.40.50.2300">
    <property type="match status" value="1"/>
</dbReference>
<evidence type="ECO:0000313" key="6">
    <source>
        <dbReference type="Proteomes" id="UP000037891"/>
    </source>
</evidence>
<comment type="caution">
    <text evidence="5">The sequence shown here is derived from an EMBL/GenBank/DDBJ whole genome shotgun (WGS) entry which is preliminary data.</text>
</comment>
<dbReference type="CDD" id="cd00156">
    <property type="entry name" value="REC"/>
    <property type="match status" value="1"/>
</dbReference>
<reference evidence="5 6" key="1">
    <citation type="submission" date="2015-07" db="EMBL/GenBank/DDBJ databases">
        <authorList>
            <person name="Noorani M."/>
        </authorList>
    </citation>
    <scope>NUCLEOTIDE SEQUENCE [LARGE SCALE GENOMIC DNA]</scope>
    <source>
        <strain evidence="5 6">0788_9</strain>
    </source>
</reference>
<dbReference type="InterPro" id="IPR001789">
    <property type="entry name" value="Sig_transdc_resp-reg_receiver"/>
</dbReference>
<feature type="region of interest" description="Disordered" evidence="2">
    <location>
        <begin position="429"/>
        <end position="464"/>
    </location>
</feature>
<evidence type="ECO:0000256" key="2">
    <source>
        <dbReference type="SAM" id="MobiDB-lite"/>
    </source>
</evidence>
<dbReference type="Gene3D" id="1.10.3210.10">
    <property type="entry name" value="Hypothetical protein af1432"/>
    <property type="match status" value="1"/>
</dbReference>
<evidence type="ECO:0000259" key="3">
    <source>
        <dbReference type="PROSITE" id="PS50110"/>
    </source>
</evidence>
<dbReference type="GO" id="GO:0000160">
    <property type="term" value="P:phosphorelay signal transduction system"/>
    <property type="evidence" value="ECO:0007669"/>
    <property type="project" value="InterPro"/>
</dbReference>
<dbReference type="Pfam" id="PF00072">
    <property type="entry name" value="Response_reg"/>
    <property type="match status" value="1"/>
</dbReference>
<dbReference type="AlphaFoldDB" id="A0A0N0X9U8"/>
<name>A0A0N0X9U8_PSESX</name>
<evidence type="ECO:0000313" key="5">
    <source>
        <dbReference type="EMBL" id="KPC30553.1"/>
    </source>
</evidence>
<dbReference type="PROSITE" id="PS51833">
    <property type="entry name" value="HDOD"/>
    <property type="match status" value="1"/>
</dbReference>
<dbReference type="InterPro" id="IPR052340">
    <property type="entry name" value="RNase_Y/CdgJ"/>
</dbReference>
<feature type="domain" description="Response regulatory" evidence="3">
    <location>
        <begin position="12"/>
        <end position="130"/>
    </location>
</feature>
<feature type="domain" description="HDOD" evidence="4">
    <location>
        <begin position="164"/>
        <end position="352"/>
    </location>
</feature>
<comment type="caution">
    <text evidence="1">Lacks conserved residue(s) required for the propagation of feature annotation.</text>
</comment>
<gene>
    <name evidence="5" type="ORF">ABJ99_1240</name>
</gene>
<reference evidence="5 6" key="2">
    <citation type="submission" date="2015-10" db="EMBL/GenBank/DDBJ databases">
        <title>Comparative genomics and high-throughput reverse genetic screens identify a new phytobacterial MAMP and an Arabidopsis receptor required for immune elicitation.</title>
        <authorList>
            <person name="Mott G.A."/>
            <person name="Thakur S."/>
            <person name="Wang P.W."/>
            <person name="Desveaux D."/>
            <person name="Guttman D.S."/>
        </authorList>
    </citation>
    <scope>NUCLEOTIDE SEQUENCE [LARGE SCALE GENOMIC DNA]</scope>
    <source>
        <strain evidence="5 6">0788_9</strain>
    </source>
</reference>
<accession>A0A0N0X9U8</accession>
<dbReference type="SUPFAM" id="SSF109604">
    <property type="entry name" value="HD-domain/PDEase-like"/>
    <property type="match status" value="1"/>
</dbReference>
<dbReference type="Pfam" id="PF08668">
    <property type="entry name" value="HDOD"/>
    <property type="match status" value="1"/>
</dbReference>
<dbReference type="PROSITE" id="PS50110">
    <property type="entry name" value="RESPONSE_REGULATORY"/>
    <property type="match status" value="1"/>
</dbReference>